<protein>
    <recommendedName>
        <fullName evidence="2">DUF4318 domain-containing protein</fullName>
    </recommendedName>
</protein>
<proteinExistence type="predicted"/>
<evidence type="ECO:0000313" key="1">
    <source>
        <dbReference type="EMBL" id="MPM65615.1"/>
    </source>
</evidence>
<dbReference type="Pfam" id="PF14201">
    <property type="entry name" value="DUF4318"/>
    <property type="match status" value="1"/>
</dbReference>
<evidence type="ECO:0008006" key="2">
    <source>
        <dbReference type="Google" id="ProtNLM"/>
    </source>
</evidence>
<organism evidence="1">
    <name type="scientific">bioreactor metagenome</name>
    <dbReference type="NCBI Taxonomy" id="1076179"/>
    <lineage>
        <taxon>unclassified sequences</taxon>
        <taxon>metagenomes</taxon>
        <taxon>ecological metagenomes</taxon>
    </lineage>
</organism>
<reference evidence="1" key="1">
    <citation type="submission" date="2019-08" db="EMBL/GenBank/DDBJ databases">
        <authorList>
            <person name="Kucharzyk K."/>
            <person name="Murdoch R.W."/>
            <person name="Higgins S."/>
            <person name="Loffler F."/>
        </authorList>
    </citation>
    <scope>NUCLEOTIDE SEQUENCE</scope>
</reference>
<dbReference type="InterPro" id="IPR025467">
    <property type="entry name" value="DUF4318"/>
</dbReference>
<comment type="caution">
    <text evidence="1">The sequence shown here is derived from an EMBL/GenBank/DDBJ whole genome shotgun (WGS) entry which is preliminary data.</text>
</comment>
<sequence>MGKFFRKSFNIDLKDSLAYPSGKTICDIIEREQKNVEFISKENPVIFKIEDGTYEVSIKMARGGYYLSCREVKE</sequence>
<dbReference type="AlphaFoldDB" id="A0A645BJR0"/>
<gene>
    <name evidence="1" type="ORF">SDC9_112512</name>
</gene>
<name>A0A645BJR0_9ZZZZ</name>
<accession>A0A645BJR0</accession>
<dbReference type="EMBL" id="VSSQ01020611">
    <property type="protein sequence ID" value="MPM65615.1"/>
    <property type="molecule type" value="Genomic_DNA"/>
</dbReference>